<keyword evidence="1" id="KW-0732">Signal</keyword>
<dbReference type="GeneID" id="77007753"/>
<name>A0A090YUM4_PAEMA</name>
<comment type="caution">
    <text evidence="3">The sequence shown here is derived from an EMBL/GenBank/DDBJ whole genome shotgun (WGS) entry which is preliminary data.</text>
</comment>
<dbReference type="PROSITE" id="PS51272">
    <property type="entry name" value="SLH"/>
    <property type="match status" value="2"/>
</dbReference>
<dbReference type="OrthoDB" id="9764953at2"/>
<protein>
    <submittedName>
        <fullName evidence="3">Phospholipase/Carboxylesterase family protein</fullName>
    </submittedName>
</protein>
<reference evidence="3 4" key="1">
    <citation type="submission" date="2014-04" db="EMBL/GenBank/DDBJ databases">
        <authorList>
            <person name="Bishop-Lilly K.A."/>
            <person name="Broomall S.M."/>
            <person name="Chain P.S."/>
            <person name="Chertkov O."/>
            <person name="Coyne S.R."/>
            <person name="Daligault H.E."/>
            <person name="Davenport K.W."/>
            <person name="Erkkila T."/>
            <person name="Frey K.G."/>
            <person name="Gibbons H.S."/>
            <person name="Gu W."/>
            <person name="Jaissle J."/>
            <person name="Johnson S.L."/>
            <person name="Koroleva G.I."/>
            <person name="Ladner J.T."/>
            <person name="Lo C.-C."/>
            <person name="Minogue T.D."/>
            <person name="Munk C."/>
            <person name="Palacios G.F."/>
            <person name="Redden C.L."/>
            <person name="Rosenzweig C.N."/>
            <person name="Scholz M.B."/>
            <person name="Teshima H."/>
            <person name="Xu Y."/>
        </authorList>
    </citation>
    <scope>NUCLEOTIDE SEQUENCE [LARGE SCALE GENOMIC DNA]</scope>
    <source>
        <strain evidence="3 4">8244</strain>
    </source>
</reference>
<evidence type="ECO:0000256" key="1">
    <source>
        <dbReference type="ARBA" id="ARBA00022729"/>
    </source>
</evidence>
<dbReference type="STRING" id="44252.DJ90_2107"/>
<keyword evidence="4" id="KW-1185">Reference proteome</keyword>
<dbReference type="EMBL" id="JMQA01000041">
    <property type="protein sequence ID" value="KFM95805.1"/>
    <property type="molecule type" value="Genomic_DNA"/>
</dbReference>
<dbReference type="HOGENOM" id="CLU_495944_0_0_9"/>
<dbReference type="InterPro" id="IPR029058">
    <property type="entry name" value="AB_hydrolase_fold"/>
</dbReference>
<proteinExistence type="predicted"/>
<accession>A0A090YUM4</accession>
<dbReference type="Pfam" id="PF02230">
    <property type="entry name" value="Abhydrolase_2"/>
    <property type="match status" value="1"/>
</dbReference>
<dbReference type="PANTHER" id="PTHR43037:SF1">
    <property type="entry name" value="BLL1128 PROTEIN"/>
    <property type="match status" value="1"/>
</dbReference>
<dbReference type="Pfam" id="PF00395">
    <property type="entry name" value="SLH"/>
    <property type="match status" value="2"/>
</dbReference>
<dbReference type="PANTHER" id="PTHR43037">
    <property type="entry name" value="UNNAMED PRODUCT-RELATED"/>
    <property type="match status" value="1"/>
</dbReference>
<dbReference type="InterPro" id="IPR050955">
    <property type="entry name" value="Plant_Biomass_Hydrol_Est"/>
</dbReference>
<feature type="domain" description="SLH" evidence="2">
    <location>
        <begin position="427"/>
        <end position="490"/>
    </location>
</feature>
<sequence length="549" mass="59161">MKRKKGTGLMLTLVLAIGTTLTGGWPAKAEAASPVQITANTYIGDTGRMVESFDLKVSDAGEYADLKASDFEITGNYDGYPLNEDNEAVQADYTDDGIELSWNESVLSIKVKPFKYPGGSVSAFAVTNERYPELSFNEASVTTLKTRTVDDFVAGEYTGTNGEKLSYRLKLSASAAPQPLVVWLHGGGEVGTDNLKQLTENKGAVAWIESGYDTSVLAVQFPKNYGWKIYDNAEELSRMRDYFEVQAELIGELVDSGKVDPNRIYVAGVSSGGGGALRFLMQYPGLFAGSIVVAAKDTVADYTGSVEAFKRELQDLTEVPVWLVHAQNDPITDSRTSTLAYEALTQLGSKQAKLTIYDDAFMDANRFYGNLKHWSWVPVFNDKEMFDWLFEQKKTAAAPVSLQQDAQVTRAELAALLADRLKLSEVIGTGIYTDTGNSPQDLAIRQNTTAGIMKGIGGGRFAPDLAVTRAQLAAIADNFVRNAGLEQASFAASAAAFSDVPSGHWAAEAIARSVAAGILKGDSATRFAPNRPVTGAEATKFVELLAGMK</sequence>
<dbReference type="InterPro" id="IPR003140">
    <property type="entry name" value="PLipase/COase/thioEstase"/>
</dbReference>
<dbReference type="PATRIC" id="fig|44252.3.peg.4973"/>
<dbReference type="InterPro" id="IPR001119">
    <property type="entry name" value="SLH_dom"/>
</dbReference>
<evidence type="ECO:0000259" key="2">
    <source>
        <dbReference type="PROSITE" id="PS51272"/>
    </source>
</evidence>
<gene>
    <name evidence="3" type="ORF">DJ90_2107</name>
</gene>
<dbReference type="Proteomes" id="UP000029278">
    <property type="component" value="Unassembled WGS sequence"/>
</dbReference>
<dbReference type="GO" id="GO:0016787">
    <property type="term" value="F:hydrolase activity"/>
    <property type="evidence" value="ECO:0007669"/>
    <property type="project" value="InterPro"/>
</dbReference>
<dbReference type="Gene3D" id="3.40.50.1820">
    <property type="entry name" value="alpha/beta hydrolase"/>
    <property type="match status" value="1"/>
</dbReference>
<organism evidence="3 4">
    <name type="scientific">Paenibacillus macerans</name>
    <name type="common">Bacillus macerans</name>
    <dbReference type="NCBI Taxonomy" id="44252"/>
    <lineage>
        <taxon>Bacteria</taxon>
        <taxon>Bacillati</taxon>
        <taxon>Bacillota</taxon>
        <taxon>Bacilli</taxon>
        <taxon>Bacillales</taxon>
        <taxon>Paenibacillaceae</taxon>
        <taxon>Paenibacillus</taxon>
    </lineage>
</organism>
<feature type="domain" description="SLH" evidence="2">
    <location>
        <begin position="493"/>
        <end position="549"/>
    </location>
</feature>
<dbReference type="AlphaFoldDB" id="A0A090YUM4"/>
<evidence type="ECO:0000313" key="3">
    <source>
        <dbReference type="EMBL" id="KFM95805.1"/>
    </source>
</evidence>
<dbReference type="SUPFAM" id="SSF53474">
    <property type="entry name" value="alpha/beta-Hydrolases"/>
    <property type="match status" value="1"/>
</dbReference>
<evidence type="ECO:0000313" key="4">
    <source>
        <dbReference type="Proteomes" id="UP000029278"/>
    </source>
</evidence>
<dbReference type="RefSeq" id="WP_036623745.1">
    <property type="nucleotide sequence ID" value="NZ_JAKOBR010000182.1"/>
</dbReference>